<dbReference type="AlphaFoldDB" id="A0A1M6YAM5"/>
<gene>
    <name evidence="1" type="ORF">SAMN02745136_04227</name>
</gene>
<evidence type="ECO:0000313" key="2">
    <source>
        <dbReference type="Proteomes" id="UP000184386"/>
    </source>
</evidence>
<keyword evidence="1" id="KW-0808">Transferase</keyword>
<keyword evidence="1" id="KW-0418">Kinase</keyword>
<sequence>MYNKFERWIGNILSQELPSNIMAINFNLYEEENDVWSLELVGTASFDTEDDDWACDETFDTRETPLRWEQKADWEDILVNISSIIKEYLEKGQYAEKLKTYQGVGVGFVDGDIKLLYKR</sequence>
<dbReference type="STRING" id="1121322.SAMN02745136_04227"/>
<dbReference type="GO" id="GO:0016301">
    <property type="term" value="F:kinase activity"/>
    <property type="evidence" value="ECO:0007669"/>
    <property type="project" value="UniProtKB-KW"/>
</dbReference>
<proteinExistence type="predicted"/>
<dbReference type="OrthoDB" id="8913322at2"/>
<protein>
    <submittedName>
        <fullName evidence="1">Shikimate kinase</fullName>
    </submittedName>
</protein>
<reference evidence="1 2" key="1">
    <citation type="submission" date="2016-11" db="EMBL/GenBank/DDBJ databases">
        <authorList>
            <person name="Jaros S."/>
            <person name="Januszkiewicz K."/>
            <person name="Wedrychowicz H."/>
        </authorList>
    </citation>
    <scope>NUCLEOTIDE SEQUENCE [LARGE SCALE GENOMIC DNA]</scope>
    <source>
        <strain evidence="1 2">DSM 15929</strain>
    </source>
</reference>
<dbReference type="EMBL" id="FRAC01000024">
    <property type="protein sequence ID" value="SHL15320.1"/>
    <property type="molecule type" value="Genomic_DNA"/>
</dbReference>
<accession>A0A1M6YAM5</accession>
<dbReference type="RefSeq" id="WP_073278926.1">
    <property type="nucleotide sequence ID" value="NZ_FRAC01000024.1"/>
</dbReference>
<dbReference type="Proteomes" id="UP000184386">
    <property type="component" value="Unassembled WGS sequence"/>
</dbReference>
<name>A0A1M6YAM5_9FIRM</name>
<organism evidence="1 2">
    <name type="scientific">Anaerocolumna jejuensis DSM 15929</name>
    <dbReference type="NCBI Taxonomy" id="1121322"/>
    <lineage>
        <taxon>Bacteria</taxon>
        <taxon>Bacillati</taxon>
        <taxon>Bacillota</taxon>
        <taxon>Clostridia</taxon>
        <taxon>Lachnospirales</taxon>
        <taxon>Lachnospiraceae</taxon>
        <taxon>Anaerocolumna</taxon>
    </lineage>
</organism>
<keyword evidence="2" id="KW-1185">Reference proteome</keyword>
<evidence type="ECO:0000313" key="1">
    <source>
        <dbReference type="EMBL" id="SHL15320.1"/>
    </source>
</evidence>